<dbReference type="InterPro" id="IPR017549">
    <property type="entry name" value="APMV_L690"/>
</dbReference>
<gene>
    <name evidence="2" type="ORF">GCM10009817_18300</name>
</gene>
<dbReference type="NCBIfam" id="TIGR03118">
    <property type="entry name" value="PEPCTERM_chp_1"/>
    <property type="match status" value="1"/>
</dbReference>
<evidence type="ECO:0000313" key="3">
    <source>
        <dbReference type="Proteomes" id="UP001500013"/>
    </source>
</evidence>
<dbReference type="Gene3D" id="2.120.10.30">
    <property type="entry name" value="TolB, C-terminal domain"/>
    <property type="match status" value="1"/>
</dbReference>
<evidence type="ECO:0000256" key="1">
    <source>
        <dbReference type="SAM" id="SignalP"/>
    </source>
</evidence>
<protein>
    <submittedName>
        <fullName evidence="2">TIGR03118 family protein</fullName>
    </submittedName>
</protein>
<organism evidence="2 3">
    <name type="scientific">Terrabacter lapilli</name>
    <dbReference type="NCBI Taxonomy" id="436231"/>
    <lineage>
        <taxon>Bacteria</taxon>
        <taxon>Bacillati</taxon>
        <taxon>Actinomycetota</taxon>
        <taxon>Actinomycetes</taxon>
        <taxon>Micrococcales</taxon>
        <taxon>Intrasporangiaceae</taxon>
        <taxon>Terrabacter</taxon>
    </lineage>
</organism>
<sequence>MTHTIRRSSWLLAIGASLGAAVGSLGAGAAAGASARVAPQSPVSAYRQVNLVSDVPGRAQVTDRHLVNAWGASHLGTSPLWVSDNGADVTTLYSGGVPGRPQTIVPLVVSIPGGSPTGQVSNPTTSFTVRDAAGHSAPARFLFVGETGHLSGWNPAVGGTGAGSSTHAVDAVVTPGAVDKGIAMAQTGTGPRLYVADFSAGVVDVYNGRFQRVITQGNFMDDQLPRGYAPFNVMVAGGNVYVSYAQQDSARHDEVAGPGRGRVDVFTPDGVLLRRLASHAVLNAPWGLTIAPAGFGTFSGDLLVGNFGDGRINAFDPRSLTFAGSLRTPGGKPVAIDGLWALLPGYGTEGTTHDVLFTAGPQNEAHGLLGLLRATP</sequence>
<feature type="signal peptide" evidence="1">
    <location>
        <begin position="1"/>
        <end position="29"/>
    </location>
</feature>
<proteinExistence type="predicted"/>
<comment type="caution">
    <text evidence="2">The sequence shown here is derived from an EMBL/GenBank/DDBJ whole genome shotgun (WGS) entry which is preliminary data.</text>
</comment>
<evidence type="ECO:0000313" key="2">
    <source>
        <dbReference type="EMBL" id="GAA1978172.1"/>
    </source>
</evidence>
<dbReference type="EMBL" id="BAAAPU010000007">
    <property type="protein sequence ID" value="GAA1978172.1"/>
    <property type="molecule type" value="Genomic_DNA"/>
</dbReference>
<reference evidence="2 3" key="1">
    <citation type="journal article" date="2019" name="Int. J. Syst. Evol. Microbiol.">
        <title>The Global Catalogue of Microorganisms (GCM) 10K type strain sequencing project: providing services to taxonomists for standard genome sequencing and annotation.</title>
        <authorList>
            <consortium name="The Broad Institute Genomics Platform"/>
            <consortium name="The Broad Institute Genome Sequencing Center for Infectious Disease"/>
            <person name="Wu L."/>
            <person name="Ma J."/>
        </authorList>
    </citation>
    <scope>NUCLEOTIDE SEQUENCE [LARGE SCALE GENOMIC DNA]</scope>
    <source>
        <strain evidence="2 3">JCM 15628</strain>
    </source>
</reference>
<accession>A0ABN2S0E2</accession>
<dbReference type="RefSeq" id="WP_344060876.1">
    <property type="nucleotide sequence ID" value="NZ_BAAAPU010000007.1"/>
</dbReference>
<dbReference type="SUPFAM" id="SSF63825">
    <property type="entry name" value="YWTD domain"/>
    <property type="match status" value="1"/>
</dbReference>
<feature type="chain" id="PRO_5047473948" evidence="1">
    <location>
        <begin position="30"/>
        <end position="376"/>
    </location>
</feature>
<keyword evidence="3" id="KW-1185">Reference proteome</keyword>
<dbReference type="InterPro" id="IPR011042">
    <property type="entry name" value="6-blade_b-propeller_TolB-like"/>
</dbReference>
<name>A0ABN2S0E2_9MICO</name>
<keyword evidence="1" id="KW-0732">Signal</keyword>
<dbReference type="Proteomes" id="UP001500013">
    <property type="component" value="Unassembled WGS sequence"/>
</dbReference>